<evidence type="ECO:0000313" key="4">
    <source>
        <dbReference type="EMBL" id="VAX26963.1"/>
    </source>
</evidence>
<protein>
    <submittedName>
        <fullName evidence="4">Spermidine synthase</fullName>
        <ecNumber evidence="4">2.5.1.16</ecNumber>
    </submittedName>
</protein>
<dbReference type="Gene3D" id="3.40.50.150">
    <property type="entry name" value="Vaccinia Virus protein VP39"/>
    <property type="match status" value="1"/>
</dbReference>
<dbReference type="SUPFAM" id="SSF53335">
    <property type="entry name" value="S-adenosyl-L-methionine-dependent methyltransferases"/>
    <property type="match status" value="1"/>
</dbReference>
<dbReference type="GO" id="GO:0005829">
    <property type="term" value="C:cytosol"/>
    <property type="evidence" value="ECO:0007669"/>
    <property type="project" value="TreeGrafter"/>
</dbReference>
<dbReference type="InterPro" id="IPR001045">
    <property type="entry name" value="Spermi_synthase"/>
</dbReference>
<dbReference type="Pfam" id="PF01564">
    <property type="entry name" value="Spermine_synth"/>
    <property type="match status" value="1"/>
</dbReference>
<dbReference type="InterPro" id="IPR030374">
    <property type="entry name" value="PABS"/>
</dbReference>
<dbReference type="NCBIfam" id="NF002010">
    <property type="entry name" value="PRK00811.1"/>
    <property type="match status" value="1"/>
</dbReference>
<dbReference type="PANTHER" id="PTHR11558">
    <property type="entry name" value="SPERMIDINE/SPERMINE SYNTHASE"/>
    <property type="match status" value="1"/>
</dbReference>
<accession>A0A3B1CQL1</accession>
<evidence type="ECO:0000256" key="1">
    <source>
        <dbReference type="ARBA" id="ARBA00007867"/>
    </source>
</evidence>
<dbReference type="InterPro" id="IPR029063">
    <property type="entry name" value="SAM-dependent_MTases_sf"/>
</dbReference>
<sequence>MIKHFEETLYNNYAQRFSVDEIYYENKTEHQHLIIFHNAKFGRVMVLDGIIQTTERDEFIYHEMLCHVPIFAHGAVERVLIVGGGDGGMLREVLRHSGVKKVTMVEIDETVIEISKKYLPNHAQGAFDDPRFQRVISDGATFVRETHEKFDVVITDSTDPIGPGESLFSHDYYEGCKNCLTENGILVTQNGVAFFQAEEAKKTADLFRQLFKDWHFYSAAVPTYVGGIMVFGWGTDNPQLRKIPLETLEMRYHKSRITTQYYNPSIHQAAFALPQSVLENIGKTDTTHERAN</sequence>
<dbReference type="NCBIfam" id="TIGR00417">
    <property type="entry name" value="speE"/>
    <property type="match status" value="1"/>
</dbReference>
<feature type="domain" description="PABS" evidence="3">
    <location>
        <begin position="7"/>
        <end position="236"/>
    </location>
</feature>
<comment type="similarity">
    <text evidence="1">Belongs to the spermidine/spermine synthase family.</text>
</comment>
<dbReference type="InterPro" id="IPR030373">
    <property type="entry name" value="PABS_CS"/>
</dbReference>
<organism evidence="4">
    <name type="scientific">hydrothermal vent metagenome</name>
    <dbReference type="NCBI Taxonomy" id="652676"/>
    <lineage>
        <taxon>unclassified sequences</taxon>
        <taxon>metagenomes</taxon>
        <taxon>ecological metagenomes</taxon>
    </lineage>
</organism>
<dbReference type="InterPro" id="IPR035246">
    <property type="entry name" value="Spermidine_synt_N"/>
</dbReference>
<gene>
    <name evidence="4" type="ORF">MNBD_NITROSPIRAE01-1696</name>
</gene>
<dbReference type="Pfam" id="PF17284">
    <property type="entry name" value="Spermine_synt_N"/>
    <property type="match status" value="1"/>
</dbReference>
<dbReference type="PANTHER" id="PTHR11558:SF11">
    <property type="entry name" value="SPERMIDINE SYNTHASE"/>
    <property type="match status" value="1"/>
</dbReference>
<evidence type="ECO:0000259" key="3">
    <source>
        <dbReference type="PROSITE" id="PS51006"/>
    </source>
</evidence>
<dbReference type="EC" id="2.5.1.16" evidence="4"/>
<dbReference type="GO" id="GO:0008295">
    <property type="term" value="P:spermidine biosynthetic process"/>
    <property type="evidence" value="ECO:0007669"/>
    <property type="project" value="TreeGrafter"/>
</dbReference>
<dbReference type="PROSITE" id="PS01330">
    <property type="entry name" value="PABS_1"/>
    <property type="match status" value="1"/>
</dbReference>
<dbReference type="GO" id="GO:0004766">
    <property type="term" value="F:spermidine synthase activity"/>
    <property type="evidence" value="ECO:0007669"/>
    <property type="project" value="UniProtKB-EC"/>
</dbReference>
<dbReference type="EMBL" id="UOGF01000021">
    <property type="protein sequence ID" value="VAX26963.1"/>
    <property type="molecule type" value="Genomic_DNA"/>
</dbReference>
<dbReference type="HAMAP" id="MF_00198">
    <property type="entry name" value="Spermidine_synth"/>
    <property type="match status" value="1"/>
</dbReference>
<name>A0A3B1CQL1_9ZZZZ</name>
<reference evidence="4" key="1">
    <citation type="submission" date="2018-06" db="EMBL/GenBank/DDBJ databases">
        <authorList>
            <person name="Zhirakovskaya E."/>
        </authorList>
    </citation>
    <scope>NUCLEOTIDE SEQUENCE</scope>
</reference>
<evidence type="ECO:0000256" key="2">
    <source>
        <dbReference type="ARBA" id="ARBA00022679"/>
    </source>
</evidence>
<dbReference type="AlphaFoldDB" id="A0A3B1CQL1"/>
<dbReference type="Gene3D" id="2.30.140.10">
    <property type="entry name" value="Spermidine synthase, tetramerisation domain"/>
    <property type="match status" value="1"/>
</dbReference>
<dbReference type="InterPro" id="IPR037163">
    <property type="entry name" value="Spermidine_synt_N_sf"/>
</dbReference>
<dbReference type="CDD" id="cd02440">
    <property type="entry name" value="AdoMet_MTases"/>
    <property type="match status" value="1"/>
</dbReference>
<dbReference type="PROSITE" id="PS51006">
    <property type="entry name" value="PABS_2"/>
    <property type="match status" value="1"/>
</dbReference>
<proteinExistence type="inferred from homology"/>
<keyword evidence="2 4" id="KW-0808">Transferase</keyword>